<evidence type="ECO:0000256" key="5">
    <source>
        <dbReference type="ARBA" id="ARBA00022692"/>
    </source>
</evidence>
<proteinExistence type="inferred from homology"/>
<comment type="similarity">
    <text evidence="2">Belongs to the glycosyltransferase 22 family. PIGB subfamily.</text>
</comment>
<evidence type="ECO:0000256" key="1">
    <source>
        <dbReference type="ARBA" id="ARBA00004477"/>
    </source>
</evidence>
<dbReference type="AlphaFoldDB" id="A0A0D2LHH7"/>
<gene>
    <name evidence="12" type="ORF">HYPSUDRAFT_179884</name>
</gene>
<evidence type="ECO:0000313" key="12">
    <source>
        <dbReference type="EMBL" id="KJA27082.1"/>
    </source>
</evidence>
<dbReference type="PANTHER" id="PTHR22760:SF4">
    <property type="entry name" value="GPI MANNOSYLTRANSFERASE 3"/>
    <property type="match status" value="1"/>
</dbReference>
<comment type="function">
    <text evidence="9">Mannosyltransferase involved in glycosylphosphatidylinositol-anchor biosynthesis. Transfers the third mannose to Man2-GlcN-acyl-PI during GPI precursor assembly.</text>
</comment>
<dbReference type="OrthoDB" id="416834at2759"/>
<evidence type="ECO:0000256" key="10">
    <source>
        <dbReference type="RuleBase" id="RU363075"/>
    </source>
</evidence>
<protein>
    <recommendedName>
        <fullName evidence="10">Mannosyltransferase</fullName>
        <ecNumber evidence="10">2.4.1.-</ecNumber>
    </recommendedName>
</protein>
<reference evidence="13" key="1">
    <citation type="submission" date="2014-04" db="EMBL/GenBank/DDBJ databases">
        <title>Evolutionary Origins and Diversification of the Mycorrhizal Mutualists.</title>
        <authorList>
            <consortium name="DOE Joint Genome Institute"/>
            <consortium name="Mycorrhizal Genomics Consortium"/>
            <person name="Kohler A."/>
            <person name="Kuo A."/>
            <person name="Nagy L.G."/>
            <person name="Floudas D."/>
            <person name="Copeland A."/>
            <person name="Barry K.W."/>
            <person name="Cichocki N."/>
            <person name="Veneault-Fourrey C."/>
            <person name="LaButti K."/>
            <person name="Lindquist E.A."/>
            <person name="Lipzen A."/>
            <person name="Lundell T."/>
            <person name="Morin E."/>
            <person name="Murat C."/>
            <person name="Riley R."/>
            <person name="Ohm R."/>
            <person name="Sun H."/>
            <person name="Tunlid A."/>
            <person name="Henrissat B."/>
            <person name="Grigoriev I.V."/>
            <person name="Hibbett D.S."/>
            <person name="Martin F."/>
        </authorList>
    </citation>
    <scope>NUCLEOTIDE SEQUENCE [LARGE SCALE GENOMIC DNA]</scope>
    <source>
        <strain evidence="13">FD-334 SS-4</strain>
    </source>
</reference>
<dbReference type="Proteomes" id="UP000054270">
    <property type="component" value="Unassembled WGS sequence"/>
</dbReference>
<feature type="region of interest" description="Disordered" evidence="11">
    <location>
        <begin position="368"/>
        <end position="392"/>
    </location>
</feature>
<dbReference type="Pfam" id="PF03901">
    <property type="entry name" value="Glyco_transf_22"/>
    <property type="match status" value="1"/>
</dbReference>
<keyword evidence="5 10" id="KW-0812">Transmembrane</keyword>
<dbReference type="GO" id="GO:0000026">
    <property type="term" value="F:alpha-1,2-mannosyltransferase activity"/>
    <property type="evidence" value="ECO:0007669"/>
    <property type="project" value="TreeGrafter"/>
</dbReference>
<keyword evidence="13" id="KW-1185">Reference proteome</keyword>
<comment type="subcellular location">
    <subcellularLocation>
        <location evidence="1 10">Endoplasmic reticulum membrane</location>
        <topology evidence="1 10">Multi-pass membrane protein</topology>
    </subcellularLocation>
</comment>
<evidence type="ECO:0000256" key="7">
    <source>
        <dbReference type="ARBA" id="ARBA00022989"/>
    </source>
</evidence>
<dbReference type="GO" id="GO:0005789">
    <property type="term" value="C:endoplasmic reticulum membrane"/>
    <property type="evidence" value="ECO:0007669"/>
    <property type="project" value="UniProtKB-SubCell"/>
</dbReference>
<dbReference type="InterPro" id="IPR005599">
    <property type="entry name" value="GPI_mannosylTrfase"/>
</dbReference>
<feature type="transmembrane region" description="Helical" evidence="10">
    <location>
        <begin position="197"/>
        <end position="220"/>
    </location>
</feature>
<name>A0A0D2LHH7_HYPSF</name>
<dbReference type="GO" id="GO:0006506">
    <property type="term" value="P:GPI anchor biosynthetic process"/>
    <property type="evidence" value="ECO:0007669"/>
    <property type="project" value="TreeGrafter"/>
</dbReference>
<evidence type="ECO:0000256" key="8">
    <source>
        <dbReference type="ARBA" id="ARBA00023136"/>
    </source>
</evidence>
<evidence type="ECO:0000256" key="2">
    <source>
        <dbReference type="ARBA" id="ARBA00006065"/>
    </source>
</evidence>
<dbReference type="STRING" id="945553.A0A0D2LHH7"/>
<dbReference type="EMBL" id="KN817525">
    <property type="protein sequence ID" value="KJA27082.1"/>
    <property type="molecule type" value="Genomic_DNA"/>
</dbReference>
<keyword evidence="7 10" id="KW-1133">Transmembrane helix</keyword>
<keyword evidence="8 10" id="KW-0472">Membrane</keyword>
<keyword evidence="6 10" id="KW-0256">Endoplasmic reticulum</keyword>
<dbReference type="OMA" id="HEWPDYL"/>
<dbReference type="PANTHER" id="PTHR22760">
    <property type="entry name" value="GLYCOSYLTRANSFERASE"/>
    <property type="match status" value="1"/>
</dbReference>
<keyword evidence="3 10" id="KW-0328">Glycosyltransferase</keyword>
<organism evidence="12 13">
    <name type="scientific">Hypholoma sublateritium (strain FD-334 SS-4)</name>
    <dbReference type="NCBI Taxonomy" id="945553"/>
    <lineage>
        <taxon>Eukaryota</taxon>
        <taxon>Fungi</taxon>
        <taxon>Dikarya</taxon>
        <taxon>Basidiomycota</taxon>
        <taxon>Agaricomycotina</taxon>
        <taxon>Agaricomycetes</taxon>
        <taxon>Agaricomycetidae</taxon>
        <taxon>Agaricales</taxon>
        <taxon>Agaricineae</taxon>
        <taxon>Strophariaceae</taxon>
        <taxon>Hypholoma</taxon>
    </lineage>
</organism>
<evidence type="ECO:0000256" key="6">
    <source>
        <dbReference type="ARBA" id="ARBA00022824"/>
    </source>
</evidence>
<evidence type="ECO:0000313" key="13">
    <source>
        <dbReference type="Proteomes" id="UP000054270"/>
    </source>
</evidence>
<evidence type="ECO:0000256" key="3">
    <source>
        <dbReference type="ARBA" id="ARBA00022676"/>
    </source>
</evidence>
<feature type="transmembrane region" description="Helical" evidence="10">
    <location>
        <begin position="412"/>
        <end position="432"/>
    </location>
</feature>
<feature type="transmembrane region" description="Helical" evidence="10">
    <location>
        <begin position="279"/>
        <end position="302"/>
    </location>
</feature>
<keyword evidence="4 12" id="KW-0808">Transferase</keyword>
<evidence type="ECO:0000256" key="11">
    <source>
        <dbReference type="SAM" id="MobiDB-lite"/>
    </source>
</evidence>
<accession>A0A0D2LHH7</accession>
<evidence type="ECO:0000256" key="4">
    <source>
        <dbReference type="ARBA" id="ARBA00022679"/>
    </source>
</evidence>
<dbReference type="EC" id="2.4.1.-" evidence="10"/>
<sequence>MSYTLTQLAIYIRILIALFTRTFFQADEYFQSLEPAHKLVFGYGHLTWEWMISQPIRSIIYPALNVPIYYFLKVTGLSELGQLGDLLLLVCPQILHGGLAACTDIHLGKTARAILGSDYSSTAMFISLTSFFHALALSRSLSNSLETSLCTIAFSCYPWDAHSKLSVHLIYNRFLSSIFLANFLHQLCWYRSKLRKMILFSALACTIRPTNAVIWVYLYANLLWAVRNYHRISLLIIKDILIACSLSIAFLFTVDSLYYQTLTLTPFNFLKRNMSDVSLFYGANAWHYYITQAIPILCTTALPFTLHGMWTTATSKIVHNTPLRTMLATVIWTVGIYSLAGHKEWRFLHPILPLLHLFATQSLVDMGSSPRHLKKDTTPTASKPLSKGRMRNVPQTPTAIHRQFQLPNIPTGYLGLVLATVPLSLYVILFYCSGPISVSAYIQSIRKDQLNITTIGVLMPCHSIPGHAYIHREELAHGRMWSLGCEPPLNGENLSTYKDQTNVFFDSPSSYLRTYFPPHVNQSFPLSPFPASPPGVSSTPSVLSASGQFIHPWRHEWPTHLIFFGNLLHEEGILDTLARQGYKEVWKAGREWEGEGVRKGGARVWRWSA</sequence>
<feature type="transmembrane region" description="Helical" evidence="10">
    <location>
        <begin position="322"/>
        <end position="340"/>
    </location>
</feature>
<feature type="transmembrane region" description="Helical" evidence="10">
    <location>
        <begin position="240"/>
        <end position="259"/>
    </location>
</feature>
<evidence type="ECO:0000256" key="9">
    <source>
        <dbReference type="ARBA" id="ARBA00024708"/>
    </source>
</evidence>